<dbReference type="InterPro" id="IPR017850">
    <property type="entry name" value="Alkaline_phosphatase_core_sf"/>
</dbReference>
<name>A0A5C6DWH8_9BACT</name>
<dbReference type="EMBL" id="SJPV01000002">
    <property type="protein sequence ID" value="TWU40584.1"/>
    <property type="molecule type" value="Genomic_DNA"/>
</dbReference>
<protein>
    <recommendedName>
        <fullName evidence="3">DUF1501 domain-containing protein</fullName>
    </recommendedName>
</protein>
<dbReference type="InterPro" id="IPR010869">
    <property type="entry name" value="DUF1501"/>
</dbReference>
<dbReference type="SUPFAM" id="SSF53649">
    <property type="entry name" value="Alkaline phosphatase-like"/>
    <property type="match status" value="1"/>
</dbReference>
<dbReference type="PANTHER" id="PTHR43737">
    <property type="entry name" value="BLL7424 PROTEIN"/>
    <property type="match status" value="1"/>
</dbReference>
<evidence type="ECO:0008006" key="3">
    <source>
        <dbReference type="Google" id="ProtNLM"/>
    </source>
</evidence>
<evidence type="ECO:0000313" key="1">
    <source>
        <dbReference type="EMBL" id="TWU40584.1"/>
    </source>
</evidence>
<organism evidence="1 2">
    <name type="scientific">Novipirellula artificiosorum</name>
    <dbReference type="NCBI Taxonomy" id="2528016"/>
    <lineage>
        <taxon>Bacteria</taxon>
        <taxon>Pseudomonadati</taxon>
        <taxon>Planctomycetota</taxon>
        <taxon>Planctomycetia</taxon>
        <taxon>Pirellulales</taxon>
        <taxon>Pirellulaceae</taxon>
        <taxon>Novipirellula</taxon>
    </lineage>
</organism>
<evidence type="ECO:0000313" key="2">
    <source>
        <dbReference type="Proteomes" id="UP000319143"/>
    </source>
</evidence>
<reference evidence="1 2" key="1">
    <citation type="submission" date="2019-02" db="EMBL/GenBank/DDBJ databases">
        <title>Deep-cultivation of Planctomycetes and their phenomic and genomic characterization uncovers novel biology.</title>
        <authorList>
            <person name="Wiegand S."/>
            <person name="Jogler M."/>
            <person name="Boedeker C."/>
            <person name="Pinto D."/>
            <person name="Vollmers J."/>
            <person name="Rivas-Marin E."/>
            <person name="Kohn T."/>
            <person name="Peeters S.H."/>
            <person name="Heuer A."/>
            <person name="Rast P."/>
            <person name="Oberbeckmann S."/>
            <person name="Bunk B."/>
            <person name="Jeske O."/>
            <person name="Meyerdierks A."/>
            <person name="Storesund J.E."/>
            <person name="Kallscheuer N."/>
            <person name="Luecker S."/>
            <person name="Lage O.M."/>
            <person name="Pohl T."/>
            <person name="Merkel B.J."/>
            <person name="Hornburger P."/>
            <person name="Mueller R.-W."/>
            <person name="Bruemmer F."/>
            <person name="Labrenz M."/>
            <person name="Spormann A.M."/>
            <person name="Op Den Camp H."/>
            <person name="Overmann J."/>
            <person name="Amann R."/>
            <person name="Jetten M.S.M."/>
            <person name="Mascher T."/>
            <person name="Medema M.H."/>
            <person name="Devos D.P."/>
            <person name="Kaster A.-K."/>
            <person name="Ovreas L."/>
            <person name="Rohde M."/>
            <person name="Galperin M.Y."/>
            <person name="Jogler C."/>
        </authorList>
    </citation>
    <scope>NUCLEOTIDE SEQUENCE [LARGE SCALE GENOMIC DNA]</scope>
    <source>
        <strain evidence="1 2">Poly41</strain>
    </source>
</reference>
<gene>
    <name evidence="1" type="ORF">Poly41_14170</name>
</gene>
<dbReference type="RefSeq" id="WP_146525172.1">
    <property type="nucleotide sequence ID" value="NZ_SJPV01000002.1"/>
</dbReference>
<dbReference type="OrthoDB" id="242461at2"/>
<keyword evidence="2" id="KW-1185">Reference proteome</keyword>
<dbReference type="AlphaFoldDB" id="A0A5C6DWH8"/>
<comment type="caution">
    <text evidence="1">The sequence shown here is derived from an EMBL/GenBank/DDBJ whole genome shotgun (WGS) entry which is preliminary data.</text>
</comment>
<dbReference type="InterPro" id="IPR006311">
    <property type="entry name" value="TAT_signal"/>
</dbReference>
<dbReference type="Gene3D" id="3.40.720.10">
    <property type="entry name" value="Alkaline Phosphatase, subunit A"/>
    <property type="match status" value="1"/>
</dbReference>
<accession>A0A5C6DWH8</accession>
<dbReference type="Proteomes" id="UP000319143">
    <property type="component" value="Unassembled WGS sequence"/>
</dbReference>
<proteinExistence type="predicted"/>
<dbReference type="Pfam" id="PF07394">
    <property type="entry name" value="DUF1501"/>
    <property type="match status" value="1"/>
</dbReference>
<dbReference type="PROSITE" id="PS51318">
    <property type="entry name" value="TAT"/>
    <property type="match status" value="1"/>
</dbReference>
<dbReference type="PANTHER" id="PTHR43737:SF1">
    <property type="entry name" value="DUF1501 DOMAIN-CONTAINING PROTEIN"/>
    <property type="match status" value="1"/>
</dbReference>
<sequence>MFTRRQFLSHVSAASGIVATGSLWTEDDIVPATSVPLHHAGKVKSIIFYYCKGGPSQAHTFDKPRSVKDPALHPFSFSKSGQSGLEISDVFPALQNVADDLCLIRSGYGALATHNEGGIHIFTSASKLGASLGAWMLHGLGSGNRSLPGHVLLTGRAEGDNWALSDGEVLGGARSVGAGGLPPSLQAQVVRDLERPIANLDSRMSPAEQSRWLTELGELNSVFSKRHPHVPDIDARTESFLAAQRMQTAAPEAFDLSKEISNPSIRKRYGLDPQPTRSTGTKLLLARRLVERGVRFVLVPSMEVPNLEGGSGSWDTHTPTQVRGLIPNLATACDQPLAGLITDLKERGLLDQTLVVWGGEMGRGGPGHMNHNGSAFTWWMAGGGVRPGFAYGSTDEQGFTAVENPIHVRDLHATILWMCGLDYRQLNYNGVGLDTTCKVAKDIIG</sequence>